<sequence>MTHAHDKETNMPETTDTGPYVVGVGASAFVCRPGAITTAPSTETIKAHSGGTAEKNPVTDGLHLVVCARATSVVCMPITRKNTDPDCIGRCTDDFREATAAGETSAKPEMERP</sequence>
<dbReference type="KEGG" id="gbm:Gbem_3489"/>
<protein>
    <submittedName>
        <fullName evidence="1">Uncharacterized protein</fullName>
    </submittedName>
</protein>
<dbReference type="AlphaFoldDB" id="B5EC26"/>
<reference evidence="1 2" key="1">
    <citation type="submission" date="2008-07" db="EMBL/GenBank/DDBJ databases">
        <title>Complete sequence of Geobacter bemidjiensis BEM.</title>
        <authorList>
            <consortium name="US DOE Joint Genome Institute"/>
            <person name="Lucas S."/>
            <person name="Copeland A."/>
            <person name="Lapidus A."/>
            <person name="Glavina del Rio T."/>
            <person name="Dalin E."/>
            <person name="Tice H."/>
            <person name="Bruce D."/>
            <person name="Goodwin L."/>
            <person name="Pitluck S."/>
            <person name="Kiss H."/>
            <person name="Brettin T."/>
            <person name="Detter J.C."/>
            <person name="Han C."/>
            <person name="Kuske C.R."/>
            <person name="Schmutz J."/>
            <person name="Larimer F."/>
            <person name="Land M."/>
            <person name="Hauser L."/>
            <person name="Kyrpides N."/>
            <person name="Lykidis A."/>
            <person name="Lovley D."/>
            <person name="Richardson P."/>
        </authorList>
    </citation>
    <scope>NUCLEOTIDE SEQUENCE [LARGE SCALE GENOMIC DNA]</scope>
    <source>
        <strain evidence="2">ATCC BAA-1014 / DSM 16622 / JCM 12645 / Bem</strain>
    </source>
</reference>
<dbReference type="HOGENOM" id="CLU_2129849_0_0_7"/>
<dbReference type="STRING" id="404380.Gbem_3489"/>
<organism evidence="1 2">
    <name type="scientific">Citrifermentans bemidjiense (strain ATCC BAA-1014 / DSM 16622 / JCM 12645 / Bem)</name>
    <name type="common">Geobacter bemidjiensis</name>
    <dbReference type="NCBI Taxonomy" id="404380"/>
    <lineage>
        <taxon>Bacteria</taxon>
        <taxon>Pseudomonadati</taxon>
        <taxon>Thermodesulfobacteriota</taxon>
        <taxon>Desulfuromonadia</taxon>
        <taxon>Geobacterales</taxon>
        <taxon>Geobacteraceae</taxon>
        <taxon>Citrifermentans</taxon>
    </lineage>
</organism>
<keyword evidence="2" id="KW-1185">Reference proteome</keyword>
<accession>B5EC26</accession>
<evidence type="ECO:0000313" key="2">
    <source>
        <dbReference type="Proteomes" id="UP000008825"/>
    </source>
</evidence>
<proteinExistence type="predicted"/>
<name>B5EC26_CITBB</name>
<dbReference type="EMBL" id="CP001124">
    <property type="protein sequence ID" value="ACH40482.1"/>
    <property type="molecule type" value="Genomic_DNA"/>
</dbReference>
<dbReference type="Proteomes" id="UP000008825">
    <property type="component" value="Chromosome"/>
</dbReference>
<reference evidence="1 2" key="2">
    <citation type="journal article" date="2010" name="BMC Genomics">
        <title>The genome of Geobacter bemidjiensis, exemplar for the subsurface clade of Geobacter species that predominate in Fe(III)-reducing subsurface environments.</title>
        <authorList>
            <person name="Aklujkar M."/>
            <person name="Young N.D."/>
            <person name="Holmes D."/>
            <person name="Chavan M."/>
            <person name="Risso C."/>
            <person name="Kiss H.E."/>
            <person name="Han C.S."/>
            <person name="Land M.L."/>
            <person name="Lovley D.R."/>
        </authorList>
    </citation>
    <scope>NUCLEOTIDE SEQUENCE [LARGE SCALE GENOMIC DNA]</scope>
    <source>
        <strain evidence="2">ATCC BAA-1014 / DSM 16622 / JCM 12645 / Bem</strain>
    </source>
</reference>
<evidence type="ECO:0000313" key="1">
    <source>
        <dbReference type="EMBL" id="ACH40482.1"/>
    </source>
</evidence>
<gene>
    <name evidence="1" type="ordered locus">Gbem_3489</name>
</gene>